<gene>
    <name evidence="2" type="ORF">MON41_12240</name>
</gene>
<dbReference type="RefSeq" id="WP_120006323.1">
    <property type="nucleotide sequence ID" value="NZ_JALBUU010000004.1"/>
</dbReference>
<organism evidence="2 3">
    <name type="scientific">Teichococcus vastitatis</name>
    <dbReference type="NCBI Taxonomy" id="2307076"/>
    <lineage>
        <taxon>Bacteria</taxon>
        <taxon>Pseudomonadati</taxon>
        <taxon>Pseudomonadota</taxon>
        <taxon>Alphaproteobacteria</taxon>
        <taxon>Acetobacterales</taxon>
        <taxon>Roseomonadaceae</taxon>
        <taxon>Roseomonas</taxon>
    </lineage>
</organism>
<feature type="region of interest" description="Disordered" evidence="1">
    <location>
        <begin position="1"/>
        <end position="31"/>
    </location>
</feature>
<accession>A0ABS9W5F7</accession>
<feature type="region of interest" description="Disordered" evidence="1">
    <location>
        <begin position="41"/>
        <end position="60"/>
    </location>
</feature>
<feature type="compositionally biased region" description="Basic and acidic residues" evidence="1">
    <location>
        <begin position="49"/>
        <end position="60"/>
    </location>
</feature>
<keyword evidence="3" id="KW-1185">Reference proteome</keyword>
<comment type="caution">
    <text evidence="2">The sequence shown here is derived from an EMBL/GenBank/DDBJ whole genome shotgun (WGS) entry which is preliminary data.</text>
</comment>
<sequence>MPLPSASPAEHPHADPAPLRHAPAGGAEAARHAQLLRTGCIAAGPGAEPPRRAAEGFERR</sequence>
<evidence type="ECO:0000313" key="3">
    <source>
        <dbReference type="Proteomes" id="UP001201985"/>
    </source>
</evidence>
<proteinExistence type="predicted"/>
<dbReference type="Proteomes" id="UP001201985">
    <property type="component" value="Unassembled WGS sequence"/>
</dbReference>
<name>A0ABS9W5F7_9PROT</name>
<reference evidence="2 3" key="1">
    <citation type="submission" date="2022-03" db="EMBL/GenBank/DDBJ databases">
        <title>Complete genome analysis of Roseomonas KG 17.1 : a prolific producer of plant growth promoters.</title>
        <authorList>
            <person name="Saadouli I."/>
            <person name="Najjari A."/>
            <person name="Mosbah A."/>
            <person name="Ouzari H.I."/>
        </authorList>
    </citation>
    <scope>NUCLEOTIDE SEQUENCE [LARGE SCALE GENOMIC DNA]</scope>
    <source>
        <strain evidence="2 3">KG17-1</strain>
    </source>
</reference>
<evidence type="ECO:0000313" key="2">
    <source>
        <dbReference type="EMBL" id="MCI0754527.1"/>
    </source>
</evidence>
<protein>
    <submittedName>
        <fullName evidence="2">Uncharacterized protein</fullName>
    </submittedName>
</protein>
<evidence type="ECO:0000256" key="1">
    <source>
        <dbReference type="SAM" id="MobiDB-lite"/>
    </source>
</evidence>
<dbReference type="EMBL" id="JALBUU010000004">
    <property type="protein sequence ID" value="MCI0754527.1"/>
    <property type="molecule type" value="Genomic_DNA"/>
</dbReference>